<evidence type="ECO:0000313" key="1">
    <source>
        <dbReference type="EMBL" id="AWQ63674.1"/>
    </source>
</evidence>
<name>A0A2U9GFT0_WSSV</name>
<reference evidence="1" key="1">
    <citation type="submission" date="2017-11" db="EMBL/GenBank/DDBJ databases">
        <authorList>
            <person name="Parrilla Taylor D.P."/>
            <person name="Vibanco-Perez N."/>
            <person name="Duran-Avelar Md.J."/>
            <person name="Gomez-Gil B."/>
            <person name="Llera-Herrera R."/>
            <person name="Vazquez-Juarez R."/>
        </authorList>
    </citation>
    <scope>NUCLEOTIDE SEQUENCE</scope>
    <source>
        <strain evidence="1">LG</strain>
    </source>
</reference>
<organism evidence="1">
    <name type="scientific">White spot syndrome virus</name>
    <name type="common">WSSV</name>
    <name type="synonym">White spot bacilliform virus</name>
    <dbReference type="NCBI Taxonomy" id="92652"/>
    <lineage>
        <taxon>Viruses</taxon>
        <taxon>Viruses incertae sedis</taxon>
        <taxon>Naldaviricetes</taxon>
        <taxon>Nimaviridae</taxon>
        <taxon>Whispovirus</taxon>
        <taxon>White spot syndrome virus</taxon>
    </lineage>
</organism>
<dbReference type="SUPFAM" id="SSF57933">
    <property type="entry name" value="TAZ domain"/>
    <property type="match status" value="1"/>
</dbReference>
<gene>
    <name evidence="1" type="primary">104</name>
</gene>
<proteinExistence type="predicted"/>
<accession>A0A2U9GFT0</accession>
<protein>
    <submittedName>
        <fullName evidence="1">Wsv104</fullName>
    </submittedName>
</protein>
<dbReference type="EMBL" id="MG432482">
    <property type="protein sequence ID" value="AWQ63674.1"/>
    <property type="molecule type" value="Genomic_DNA"/>
</dbReference>
<sequence length="135" mass="15881">MIQVFPILTITKRIKSFIHFMSIWPNIYPLLFHHITRDRLVMLSRSGSRDPSLLQSVEEQSPNSVVTFPTLSFVIWMYVLPCANGRRLIRHGQYCNRCIVRRSCTSMLAYHYIVCRDASCDVPKCRERVRNDMDD</sequence>
<organismHost>
    <name type="scientific">Crustacea</name>
    <name type="common">crustaceans</name>
    <dbReference type="NCBI Taxonomy" id="6657"/>
</organismHost>
<dbReference type="InterPro" id="IPR035898">
    <property type="entry name" value="TAZ_dom_sf"/>
</dbReference>
<reference evidence="1" key="2">
    <citation type="journal article" name="FEMS Microbiol. Lett.">
        <title>Molecular variability and genetic structure of white spot syndrome virus strains from northwest Mexico based on the analysis of genomes.</title>
        <authorList>
            <person name="Parrilla-Taylor D.P."/>
            <person name="Vibanco-Perez N."/>
            <person name="Duran-Avelar M.J."/>
            <person name="Gomez-Gil B."/>
            <person name="Llera-Herrera R."/>
            <person name="Vazquez-Juarez R."/>
        </authorList>
    </citation>
    <scope>NUCLEOTIDE SEQUENCE</scope>
    <source>
        <strain evidence="1">LG</strain>
    </source>
</reference>